<comment type="subunit">
    <text evidence="3">Monomer.</text>
</comment>
<evidence type="ECO:0000256" key="10">
    <source>
        <dbReference type="ARBA" id="ARBA00024881"/>
    </source>
</evidence>
<dbReference type="Pfam" id="PF01630">
    <property type="entry name" value="Glyco_hydro_56"/>
    <property type="match status" value="1"/>
</dbReference>
<evidence type="ECO:0000256" key="9">
    <source>
        <dbReference type="ARBA" id="ARBA00023295"/>
    </source>
</evidence>
<dbReference type="GO" id="GO:0005975">
    <property type="term" value="P:carbohydrate metabolic process"/>
    <property type="evidence" value="ECO:0007669"/>
    <property type="project" value="InterPro"/>
</dbReference>
<dbReference type="Proteomes" id="UP000694545">
    <property type="component" value="Unplaced"/>
</dbReference>
<proteinExistence type="inferred from homology"/>
<keyword evidence="14" id="KW-1185">Reference proteome</keyword>
<dbReference type="RefSeq" id="XP_044307266.1">
    <property type="nucleotide sequence ID" value="XM_044451331.1"/>
</dbReference>
<dbReference type="OMA" id="GWATSWH"/>
<evidence type="ECO:0000256" key="12">
    <source>
        <dbReference type="SAM" id="SignalP"/>
    </source>
</evidence>
<dbReference type="PRINTS" id="PR00846">
    <property type="entry name" value="GLHYDRLASE56"/>
</dbReference>
<dbReference type="Gene3D" id="3.20.20.70">
    <property type="entry name" value="Aldolase class I"/>
    <property type="match status" value="1"/>
</dbReference>
<dbReference type="Ensembl" id="ENSVKKT00000021732.1">
    <property type="protein sequence ID" value="ENSVKKP00000021205.1"/>
    <property type="gene ID" value="ENSVKKG00000014231.1"/>
</dbReference>
<dbReference type="GO" id="GO:0030214">
    <property type="term" value="P:hyaluronan catabolic process"/>
    <property type="evidence" value="ECO:0007669"/>
    <property type="project" value="TreeGrafter"/>
</dbReference>
<comment type="function">
    <text evidence="10">Snake venom endo-hyaluronidase that degrades hyaluronan to smaller oligosaccharide fragments. In venom, it is not toxic by itself, but increases the diffusion of other venom proteins by degrading the extracellular matrix. In addition, it displays antiedematogenic activity.</text>
</comment>
<accession>A0A8D2LFY1</accession>
<dbReference type="SUPFAM" id="SSF51445">
    <property type="entry name" value="(Trans)glycosidases"/>
    <property type="match status" value="1"/>
</dbReference>
<reference evidence="13" key="2">
    <citation type="submission" date="2025-09" db="UniProtKB">
        <authorList>
            <consortium name="Ensembl"/>
        </authorList>
    </citation>
    <scope>IDENTIFICATION</scope>
</reference>
<reference evidence="13" key="1">
    <citation type="submission" date="2025-08" db="UniProtKB">
        <authorList>
            <consortium name="Ensembl"/>
        </authorList>
    </citation>
    <scope>IDENTIFICATION</scope>
</reference>
<dbReference type="InterPro" id="IPR018155">
    <property type="entry name" value="Hyaluronidase"/>
</dbReference>
<dbReference type="FunFam" id="3.20.20.70:FF:000065">
    <property type="entry name" value="Hyaluronidase"/>
    <property type="match status" value="1"/>
</dbReference>
<dbReference type="EC" id="3.2.1.35" evidence="11"/>
<dbReference type="AlphaFoldDB" id="A0A8D2LFY1"/>
<protein>
    <recommendedName>
        <fullName evidence="11">Hyaluronidase</fullName>
        <ecNumber evidence="11">3.2.1.35</ecNumber>
    </recommendedName>
</protein>
<evidence type="ECO:0000313" key="14">
    <source>
        <dbReference type="Proteomes" id="UP000694545"/>
    </source>
</evidence>
<evidence type="ECO:0000256" key="4">
    <source>
        <dbReference type="ARBA" id="ARBA00022536"/>
    </source>
</evidence>
<name>A0A8D2LFY1_VARKO</name>
<feature type="chain" id="PRO_5034919522" description="Hyaluronidase" evidence="12">
    <location>
        <begin position="24"/>
        <end position="487"/>
    </location>
</feature>
<evidence type="ECO:0000256" key="5">
    <source>
        <dbReference type="ARBA" id="ARBA00022729"/>
    </source>
</evidence>
<comment type="similarity">
    <text evidence="2 11">Belongs to the glycosyl hydrolase 56 family.</text>
</comment>
<organism evidence="13 14">
    <name type="scientific">Varanus komodoensis</name>
    <name type="common">Komodo dragon</name>
    <dbReference type="NCBI Taxonomy" id="61221"/>
    <lineage>
        <taxon>Eukaryota</taxon>
        <taxon>Metazoa</taxon>
        <taxon>Chordata</taxon>
        <taxon>Craniata</taxon>
        <taxon>Vertebrata</taxon>
        <taxon>Euteleostomi</taxon>
        <taxon>Lepidosauria</taxon>
        <taxon>Squamata</taxon>
        <taxon>Bifurcata</taxon>
        <taxon>Unidentata</taxon>
        <taxon>Episquamata</taxon>
        <taxon>Toxicofera</taxon>
        <taxon>Anguimorpha</taxon>
        <taxon>Paleoanguimorpha</taxon>
        <taxon>Varanoidea</taxon>
        <taxon>Varanidae</taxon>
        <taxon>Varanus</taxon>
    </lineage>
</organism>
<sequence length="487" mass="56435">MTLDQTIWICIAFCLGATQPVRGLSWERATASPIIQHEPFVVVWNLPTARCQERFEIPLPLEDFSIVENKGNLFRGQNMTIFYKNKFGLYPYISPEGEWHNAGIPQKVHLKEHLEKASKEITELLHHDFRGLAVVDWEEWRPLWRQNWGPKKVYREASEQWVRERFPGLFPEEQALLAELEFEEAARGLMESTLRLGRQLRPQGSWGFYRFPDCFNDNWEKEENYTGHCSPTEVKSNDQLMWLWKASSALYPSIYLPPKLPLSLRQHYIHHRLREALRVAQFGLKQPLPVIAYSRVSYRHSSRYLSESDLVYTIGESAALGASGVVLWGDLSYSHSPESCRSLRHYITTKLGPYVINVTRAARMCSHQLCHGNGRCVRWDPGELGAFLHLDPQLWETAFLDPDVSVWEQFQCVCYPGWAGTWCERPAWMESIKGPECNKAAWYYDLYGALHDNRIGTKSSNCPPIYEKKTELQNPSPQIQPFKQGQS</sequence>
<dbReference type="InterPro" id="IPR013785">
    <property type="entry name" value="Aldolase_TIM"/>
</dbReference>
<evidence type="ECO:0000256" key="3">
    <source>
        <dbReference type="ARBA" id="ARBA00011245"/>
    </source>
</evidence>
<evidence type="ECO:0000256" key="2">
    <source>
        <dbReference type="ARBA" id="ARBA00008871"/>
    </source>
</evidence>
<dbReference type="GO" id="GO:0001669">
    <property type="term" value="C:acrosomal vesicle"/>
    <property type="evidence" value="ECO:0007669"/>
    <property type="project" value="TreeGrafter"/>
</dbReference>
<evidence type="ECO:0000256" key="8">
    <source>
        <dbReference type="ARBA" id="ARBA00023180"/>
    </source>
</evidence>
<dbReference type="CTD" id="8372"/>
<evidence type="ECO:0000256" key="6">
    <source>
        <dbReference type="ARBA" id="ARBA00022801"/>
    </source>
</evidence>
<keyword evidence="9 11" id="KW-0326">Glycosidase</keyword>
<dbReference type="PANTHER" id="PTHR11769:SF19">
    <property type="entry name" value="HYALURONIDASE-3"/>
    <property type="match status" value="1"/>
</dbReference>
<feature type="signal peptide" evidence="12">
    <location>
        <begin position="1"/>
        <end position="23"/>
    </location>
</feature>
<keyword evidence="8" id="KW-0325">Glycoprotein</keyword>
<dbReference type="GeneID" id="123034169"/>
<dbReference type="KEGG" id="vko:123034169"/>
<keyword evidence="6 11" id="KW-0378">Hydrolase</keyword>
<dbReference type="GO" id="GO:0004415">
    <property type="term" value="F:hyalurononglucosaminidase activity"/>
    <property type="evidence" value="ECO:0007669"/>
    <property type="project" value="UniProtKB-UniRule"/>
</dbReference>
<keyword evidence="5 12" id="KW-0732">Signal</keyword>
<comment type="catalytic activity">
    <reaction evidence="1 11">
        <text>Random hydrolysis of (1-&gt;4)-linkages between N-acetyl-beta-D-glucosamine and D-glucuronate residues in hyaluronate.</text>
        <dbReference type="EC" id="3.2.1.35"/>
    </reaction>
</comment>
<evidence type="ECO:0000256" key="1">
    <source>
        <dbReference type="ARBA" id="ARBA00000251"/>
    </source>
</evidence>
<keyword evidence="4" id="KW-0245">EGF-like domain</keyword>
<dbReference type="RefSeq" id="XP_044307265.1">
    <property type="nucleotide sequence ID" value="XM_044451330.1"/>
</dbReference>
<evidence type="ECO:0000313" key="13">
    <source>
        <dbReference type="Ensembl" id="ENSVKKP00000021205.1"/>
    </source>
</evidence>
<dbReference type="InterPro" id="IPR017853">
    <property type="entry name" value="GH"/>
</dbReference>
<evidence type="ECO:0000256" key="7">
    <source>
        <dbReference type="ARBA" id="ARBA00023157"/>
    </source>
</evidence>
<keyword evidence="7" id="KW-1015">Disulfide bond</keyword>
<gene>
    <name evidence="13" type="primary">HYAL3</name>
</gene>
<evidence type="ECO:0000256" key="11">
    <source>
        <dbReference type="RuleBase" id="RU610713"/>
    </source>
</evidence>
<dbReference type="PANTHER" id="PTHR11769">
    <property type="entry name" value="HYALURONIDASE"/>
    <property type="match status" value="1"/>
</dbReference>
<dbReference type="OrthoDB" id="5796153at2759"/>